<feature type="transmembrane region" description="Helical" evidence="10">
    <location>
        <begin position="73"/>
        <end position="97"/>
    </location>
</feature>
<dbReference type="CDD" id="cd06581">
    <property type="entry name" value="TM_PBP1_LivM_like"/>
    <property type="match status" value="1"/>
</dbReference>
<proteinExistence type="inferred from homology"/>
<dbReference type="InterPro" id="IPR052157">
    <property type="entry name" value="BCAA_transport_permease"/>
</dbReference>
<feature type="transmembrane region" description="Helical" evidence="10">
    <location>
        <begin position="6"/>
        <end position="27"/>
    </location>
</feature>
<feature type="transmembrane region" description="Helical" evidence="10">
    <location>
        <begin position="352"/>
        <end position="371"/>
    </location>
</feature>
<accession>A0ABU7M7G2</accession>
<sequence length="673" mass="70052">MSTYLQFAVLGLGLGAVYIGLANGLILVYRSTGIINFAQGAIAMWGAYVYAQLSADGELVLPVGRIAFAEPPDTWVCLVLGLANAVLLGVAAHYLVFRPVRRAPALAQVVVSIGLMLTLQALVVIRFGPNNITFESLIPAGEVELFGTAVSSAEVWMAAIMIVTSVLIWAYLRFTRAGRATRAAAENERGATLLGFSPDALAAIAMVLGALVSTIGVILGAGLTGLNPQIYTLLVVPALAVLLVARMESVAVAAVAALVLGAFQSVLNLLAGEDWWPTWAQSGIDQVVPFLIVIVILFLFGGRLPSRGSLPSINLPDVRVPRFRPIPAAVLVVATAVLLASTSGVYRFGLTYSIILMLLALSYVVITGYLGQISLAQTAFAGAAGFTLSKVTTHWDLPFPIAIVVASSVAAVLGMVVALPAFRIRGAQLAIVTLAAGLAIERFVFDNYSLTPPSGNPIAEPSLFGLDLSVRAGQDISRLPFSLTVLAVAAIVVWLFVRLVSGDTGRTFLAVRANERAAASSGIDVRLTKLIGFGVSAFIAGVAGCLIGYSAGQLSAASFTVFVGLQTLAVAYLGGITSFSGAAIAGLIGPLGIIYVLVHNVFELGDYYALIAGLALILTAILNPVGIAGEAIRIGERLQARLRHPSPEAPAGPTSPTTASDADSTTEVFHHAR</sequence>
<dbReference type="Proteomes" id="UP001347146">
    <property type="component" value="Unassembled WGS sequence"/>
</dbReference>
<comment type="caution">
    <text evidence="11">The sequence shown here is derived from an EMBL/GenBank/DDBJ whole genome shotgun (WGS) entry which is preliminary data.</text>
</comment>
<evidence type="ECO:0000256" key="6">
    <source>
        <dbReference type="ARBA" id="ARBA00022989"/>
    </source>
</evidence>
<feature type="transmembrane region" description="Helical" evidence="10">
    <location>
        <begin position="34"/>
        <end position="53"/>
    </location>
</feature>
<evidence type="ECO:0000313" key="12">
    <source>
        <dbReference type="Proteomes" id="UP001347146"/>
    </source>
</evidence>
<feature type="transmembrane region" description="Helical" evidence="10">
    <location>
        <begin position="229"/>
        <end position="245"/>
    </location>
</feature>
<feature type="transmembrane region" description="Helical" evidence="10">
    <location>
        <begin position="326"/>
        <end position="346"/>
    </location>
</feature>
<dbReference type="InterPro" id="IPR001851">
    <property type="entry name" value="ABC_transp_permease"/>
</dbReference>
<protein>
    <submittedName>
        <fullName evidence="11">ABC transporter permease</fullName>
    </submittedName>
</protein>
<feature type="transmembrane region" description="Helical" evidence="10">
    <location>
        <begin position="556"/>
        <end position="575"/>
    </location>
</feature>
<dbReference type="RefSeq" id="WP_330430703.1">
    <property type="nucleotide sequence ID" value="NZ_JAZDUF010000001.1"/>
</dbReference>
<feature type="transmembrane region" description="Helical" evidence="10">
    <location>
        <begin position="401"/>
        <end position="422"/>
    </location>
</feature>
<keyword evidence="6 10" id="KW-1133">Transmembrane helix</keyword>
<organism evidence="11 12">
    <name type="scientific">Gordonia sesuvii</name>
    <dbReference type="NCBI Taxonomy" id="3116777"/>
    <lineage>
        <taxon>Bacteria</taxon>
        <taxon>Bacillati</taxon>
        <taxon>Actinomycetota</taxon>
        <taxon>Actinomycetes</taxon>
        <taxon>Mycobacteriales</taxon>
        <taxon>Gordoniaceae</taxon>
        <taxon>Gordonia</taxon>
    </lineage>
</organism>
<evidence type="ECO:0000256" key="1">
    <source>
        <dbReference type="ARBA" id="ARBA00004651"/>
    </source>
</evidence>
<evidence type="ECO:0000256" key="3">
    <source>
        <dbReference type="ARBA" id="ARBA00022475"/>
    </source>
</evidence>
<feature type="transmembrane region" description="Helical" evidence="10">
    <location>
        <begin position="155"/>
        <end position="172"/>
    </location>
</feature>
<evidence type="ECO:0000256" key="9">
    <source>
        <dbReference type="SAM" id="MobiDB-lite"/>
    </source>
</evidence>
<evidence type="ECO:0000313" key="11">
    <source>
        <dbReference type="EMBL" id="MEE3849045.1"/>
    </source>
</evidence>
<feature type="transmembrane region" description="Helical" evidence="10">
    <location>
        <begin position="530"/>
        <end position="550"/>
    </location>
</feature>
<feature type="compositionally biased region" description="Low complexity" evidence="9">
    <location>
        <begin position="654"/>
        <end position="666"/>
    </location>
</feature>
<feature type="transmembrane region" description="Helical" evidence="10">
    <location>
        <begin position="287"/>
        <end position="305"/>
    </location>
</feature>
<dbReference type="Pfam" id="PF02653">
    <property type="entry name" value="BPD_transp_2"/>
    <property type="match status" value="2"/>
</dbReference>
<name>A0ABU7M7G2_9ACTN</name>
<comment type="subcellular location">
    <subcellularLocation>
        <location evidence="1">Cell membrane</location>
        <topology evidence="1">Multi-pass membrane protein</topology>
    </subcellularLocation>
</comment>
<comment type="similarity">
    <text evidence="8">Belongs to the binding-protein-dependent transport system permease family. LivHM subfamily.</text>
</comment>
<dbReference type="CDD" id="cd06582">
    <property type="entry name" value="TM_PBP1_LivH_like"/>
    <property type="match status" value="1"/>
</dbReference>
<feature type="transmembrane region" description="Helical" evidence="10">
    <location>
        <begin position="582"/>
        <end position="602"/>
    </location>
</feature>
<evidence type="ECO:0000256" key="8">
    <source>
        <dbReference type="ARBA" id="ARBA00037998"/>
    </source>
</evidence>
<feature type="transmembrane region" description="Helical" evidence="10">
    <location>
        <begin position="479"/>
        <end position="497"/>
    </location>
</feature>
<dbReference type="PANTHER" id="PTHR11795:SF450">
    <property type="entry name" value="ABC TRANSPORTER PERMEASE PROTEIN"/>
    <property type="match status" value="1"/>
</dbReference>
<keyword evidence="5" id="KW-0029">Amino-acid transport</keyword>
<feature type="transmembrane region" description="Helical" evidence="10">
    <location>
        <begin position="608"/>
        <end position="632"/>
    </location>
</feature>
<evidence type="ECO:0000256" key="5">
    <source>
        <dbReference type="ARBA" id="ARBA00022970"/>
    </source>
</evidence>
<gene>
    <name evidence="11" type="ORF">VZC37_01785</name>
</gene>
<feature type="transmembrane region" description="Helical" evidence="10">
    <location>
        <begin position="200"/>
        <end position="223"/>
    </location>
</feature>
<dbReference type="InterPro" id="IPR043428">
    <property type="entry name" value="LivM-like"/>
</dbReference>
<keyword evidence="3" id="KW-1003">Cell membrane</keyword>
<dbReference type="EMBL" id="JAZDUF010000001">
    <property type="protein sequence ID" value="MEE3849045.1"/>
    <property type="molecule type" value="Genomic_DNA"/>
</dbReference>
<evidence type="ECO:0000256" key="7">
    <source>
        <dbReference type="ARBA" id="ARBA00023136"/>
    </source>
</evidence>
<keyword evidence="12" id="KW-1185">Reference proteome</keyword>
<evidence type="ECO:0000256" key="4">
    <source>
        <dbReference type="ARBA" id="ARBA00022692"/>
    </source>
</evidence>
<keyword evidence="7 10" id="KW-0472">Membrane</keyword>
<dbReference type="PANTHER" id="PTHR11795">
    <property type="entry name" value="BRANCHED-CHAIN AMINO ACID TRANSPORT SYSTEM PERMEASE PROTEIN LIVH"/>
    <property type="match status" value="1"/>
</dbReference>
<keyword evidence="4 10" id="KW-0812">Transmembrane</keyword>
<reference evidence="11 12" key="1">
    <citation type="submission" date="2024-01" db="EMBL/GenBank/DDBJ databases">
        <title>Draft genome sequence of Gordonia sp. LSe1-13.</title>
        <authorList>
            <person name="Suphannarot A."/>
            <person name="Mingma R."/>
        </authorList>
    </citation>
    <scope>NUCLEOTIDE SEQUENCE [LARGE SCALE GENOMIC DNA]</scope>
    <source>
        <strain evidence="11 12">LSe1-13</strain>
    </source>
</reference>
<evidence type="ECO:0000256" key="10">
    <source>
        <dbReference type="SAM" id="Phobius"/>
    </source>
</evidence>
<feature type="transmembrane region" description="Helical" evidence="10">
    <location>
        <begin position="109"/>
        <end position="127"/>
    </location>
</feature>
<keyword evidence="2" id="KW-0813">Transport</keyword>
<evidence type="ECO:0000256" key="2">
    <source>
        <dbReference type="ARBA" id="ARBA00022448"/>
    </source>
</evidence>
<feature type="region of interest" description="Disordered" evidence="9">
    <location>
        <begin position="644"/>
        <end position="673"/>
    </location>
</feature>
<feature type="transmembrane region" description="Helical" evidence="10">
    <location>
        <begin position="250"/>
        <end position="267"/>
    </location>
</feature>